<evidence type="ECO:0000256" key="7">
    <source>
        <dbReference type="RuleBase" id="RU367067"/>
    </source>
</evidence>
<evidence type="ECO:0000256" key="1">
    <source>
        <dbReference type="ARBA" id="ARBA00004123"/>
    </source>
</evidence>
<dbReference type="GO" id="GO:0003688">
    <property type="term" value="F:DNA replication origin binding"/>
    <property type="evidence" value="ECO:0007669"/>
    <property type="project" value="TreeGrafter"/>
</dbReference>
<dbReference type="Pfam" id="PF11719">
    <property type="entry name" value="Drc1-Sld2"/>
    <property type="match status" value="1"/>
</dbReference>
<feature type="compositionally biased region" description="Polar residues" evidence="8">
    <location>
        <begin position="167"/>
        <end position="176"/>
    </location>
</feature>
<dbReference type="Gene3D" id="1.10.10.1460">
    <property type="match status" value="1"/>
</dbReference>
<comment type="similarity">
    <text evidence="2 7">Belongs to the SLD2 family.</text>
</comment>
<evidence type="ECO:0000256" key="2">
    <source>
        <dbReference type="ARBA" id="ARBA00007276"/>
    </source>
</evidence>
<dbReference type="AlphaFoldDB" id="C5DGH3"/>
<dbReference type="EMBL" id="CU928168">
    <property type="protein sequence ID" value="CAR22515.1"/>
    <property type="molecule type" value="Genomic_DNA"/>
</dbReference>
<feature type="region of interest" description="Disordered" evidence="8">
    <location>
        <begin position="88"/>
        <end position="113"/>
    </location>
</feature>
<dbReference type="InParanoid" id="C5DGH3"/>
<comment type="subcellular location">
    <subcellularLocation>
        <location evidence="1 7">Nucleus</location>
    </subcellularLocation>
</comment>
<reference evidence="9 10" key="1">
    <citation type="journal article" date="2009" name="Genome Res.">
        <title>Comparative genomics of protoploid Saccharomycetaceae.</title>
        <authorList>
            <consortium name="The Genolevures Consortium"/>
            <person name="Souciet J.-L."/>
            <person name="Dujon B."/>
            <person name="Gaillardin C."/>
            <person name="Johnston M."/>
            <person name="Baret P.V."/>
            <person name="Cliften P."/>
            <person name="Sherman D.J."/>
            <person name="Weissenbach J."/>
            <person name="Westhof E."/>
            <person name="Wincker P."/>
            <person name="Jubin C."/>
            <person name="Poulain J."/>
            <person name="Barbe V."/>
            <person name="Segurens B."/>
            <person name="Artiguenave F."/>
            <person name="Anthouard V."/>
            <person name="Vacherie B."/>
            <person name="Val M.-E."/>
            <person name="Fulton R.S."/>
            <person name="Minx P."/>
            <person name="Wilson R."/>
            <person name="Durrens P."/>
            <person name="Jean G."/>
            <person name="Marck C."/>
            <person name="Martin T."/>
            <person name="Nikolski M."/>
            <person name="Rolland T."/>
            <person name="Seret M.-L."/>
            <person name="Casaregola S."/>
            <person name="Despons L."/>
            <person name="Fairhead C."/>
            <person name="Fischer G."/>
            <person name="Lafontaine I."/>
            <person name="Leh V."/>
            <person name="Lemaire M."/>
            <person name="de Montigny J."/>
            <person name="Neuveglise C."/>
            <person name="Thierry A."/>
            <person name="Blanc-Lenfle I."/>
            <person name="Bleykasten C."/>
            <person name="Diffels J."/>
            <person name="Fritsch E."/>
            <person name="Frangeul L."/>
            <person name="Goeffon A."/>
            <person name="Jauniaux N."/>
            <person name="Kachouri-Lafond R."/>
            <person name="Payen C."/>
            <person name="Potier S."/>
            <person name="Pribylova L."/>
            <person name="Ozanne C."/>
            <person name="Richard G.-F."/>
            <person name="Sacerdot C."/>
            <person name="Straub M.-L."/>
            <person name="Talla E."/>
        </authorList>
    </citation>
    <scope>NUCLEOTIDE SEQUENCE [LARGE SCALE GENOMIC DNA]</scope>
    <source>
        <strain evidence="10">ATCC 56472 / CBS 6340 / NRRL Y-8284</strain>
    </source>
</reference>
<feature type="region of interest" description="Disordered" evidence="8">
    <location>
        <begin position="324"/>
        <end position="354"/>
    </location>
</feature>
<dbReference type="eggNOG" id="ENOG502SCF7">
    <property type="taxonomic scope" value="Eukaryota"/>
</dbReference>
<dbReference type="Proteomes" id="UP000002036">
    <property type="component" value="Chromosome D"/>
</dbReference>
<evidence type="ECO:0000256" key="3">
    <source>
        <dbReference type="ARBA" id="ARBA00018363"/>
    </source>
</evidence>
<evidence type="ECO:0000256" key="6">
    <source>
        <dbReference type="ARBA" id="ARBA00023306"/>
    </source>
</evidence>
<dbReference type="GeneID" id="8295181"/>
<gene>
    <name evidence="9" type="ordered locus">KLTH0D05324g</name>
</gene>
<dbReference type="GO" id="GO:0006270">
    <property type="term" value="P:DNA replication initiation"/>
    <property type="evidence" value="ECO:0007669"/>
    <property type="project" value="UniProtKB-UniRule"/>
</dbReference>
<evidence type="ECO:0000256" key="5">
    <source>
        <dbReference type="ARBA" id="ARBA00023242"/>
    </source>
</evidence>
<evidence type="ECO:0000313" key="9">
    <source>
        <dbReference type="EMBL" id="CAR22515.1"/>
    </source>
</evidence>
<dbReference type="RefSeq" id="XP_002552953.1">
    <property type="nucleotide sequence ID" value="XM_002552907.1"/>
</dbReference>
<protein>
    <recommendedName>
        <fullName evidence="3 7">DNA replication regulator SLD2</fullName>
    </recommendedName>
</protein>
<accession>C5DGH3</accession>
<dbReference type="GO" id="GO:0000727">
    <property type="term" value="P:double-strand break repair via break-induced replication"/>
    <property type="evidence" value="ECO:0007669"/>
    <property type="project" value="TreeGrafter"/>
</dbReference>
<name>C5DGH3_LACTC</name>
<evidence type="ECO:0000256" key="8">
    <source>
        <dbReference type="SAM" id="MobiDB-lite"/>
    </source>
</evidence>
<dbReference type="InterPro" id="IPR021110">
    <property type="entry name" value="DNA_rep_checkpnt_protein"/>
</dbReference>
<dbReference type="KEGG" id="lth:KLTH0D05324g"/>
<dbReference type="PANTHER" id="PTHR28124:SF1">
    <property type="entry name" value="DNA REPLICATION REGULATOR SLD2"/>
    <property type="match status" value="1"/>
</dbReference>
<keyword evidence="10" id="KW-1185">Reference proteome</keyword>
<dbReference type="GO" id="GO:1902977">
    <property type="term" value="P:mitotic DNA replication preinitiation complex assembly"/>
    <property type="evidence" value="ECO:0007669"/>
    <property type="project" value="TreeGrafter"/>
</dbReference>
<dbReference type="HOGENOM" id="CLU_057728_0_0_1"/>
<feature type="region of interest" description="Disordered" evidence="8">
    <location>
        <begin position="167"/>
        <end position="198"/>
    </location>
</feature>
<dbReference type="PANTHER" id="PTHR28124">
    <property type="entry name" value="DNA REPLICATION REGULATOR SLD2"/>
    <property type="match status" value="1"/>
</dbReference>
<evidence type="ECO:0000256" key="4">
    <source>
        <dbReference type="ARBA" id="ARBA00022705"/>
    </source>
</evidence>
<dbReference type="OrthoDB" id="8775810at2759"/>
<dbReference type="FunCoup" id="C5DGH3">
    <property type="interactions" value="66"/>
</dbReference>
<sequence>MFPNLTLLRANTSLDINKPKFHDFSDELTKNIINRLNMDMGQLKLELKRFEKQFQRKYKRLPARDDVRALPEIKEKYKQYSAFQLARQRKDAAPNVGATPRRYEGGTPRRHEEVELGPTPQIYGKAISLFEMKLSPLKPVTVVSPQASSHSPQAVTTEVHQVTTAEIHQFKSQPDLSLTPKRSPKKTTYGPNSPMKFDNVQLSVHTPRRNLRALLDDSVNDTTGSPSPIIKRPPGKPLRQILEEHEKLMEDLEEMSDEEVVRANVKDIFQDDSDATEDEETDEAMLIKKPKRKHILRPAKNALAAQQPFQVNIHEEMERLKQQAASGIDGTIPVKKPASDAKASNPKTRRGNRKYNLVSNNFRRLKLPKAKGKGGKRWGRR</sequence>
<keyword evidence="4 7" id="KW-0235">DNA replication</keyword>
<keyword evidence="5 7" id="KW-0539">Nucleus</keyword>
<dbReference type="OMA" id="TWEHDFI"/>
<evidence type="ECO:0000313" key="10">
    <source>
        <dbReference type="Proteomes" id="UP000002036"/>
    </source>
</evidence>
<dbReference type="InterPro" id="IPR040203">
    <property type="entry name" value="Sld2"/>
</dbReference>
<comment type="function">
    <text evidence="7">Has a role in the initiation of DNA replication. Required at S-phase checkpoint.</text>
</comment>
<feature type="compositionally biased region" description="Basic and acidic residues" evidence="8">
    <location>
        <begin position="101"/>
        <end position="113"/>
    </location>
</feature>
<dbReference type="GO" id="GO:0031261">
    <property type="term" value="C:DNA replication preinitiation complex"/>
    <property type="evidence" value="ECO:0007669"/>
    <property type="project" value="TreeGrafter"/>
</dbReference>
<proteinExistence type="inferred from homology"/>
<dbReference type="GO" id="GO:0003697">
    <property type="term" value="F:single-stranded DNA binding"/>
    <property type="evidence" value="ECO:0007669"/>
    <property type="project" value="TreeGrafter"/>
</dbReference>
<keyword evidence="6 7" id="KW-0131">Cell cycle</keyword>
<organism evidence="9 10">
    <name type="scientific">Lachancea thermotolerans (strain ATCC 56472 / CBS 6340 / NRRL Y-8284)</name>
    <name type="common">Yeast</name>
    <name type="synonym">Kluyveromyces thermotolerans</name>
    <dbReference type="NCBI Taxonomy" id="559295"/>
    <lineage>
        <taxon>Eukaryota</taxon>
        <taxon>Fungi</taxon>
        <taxon>Dikarya</taxon>
        <taxon>Ascomycota</taxon>
        <taxon>Saccharomycotina</taxon>
        <taxon>Saccharomycetes</taxon>
        <taxon>Saccharomycetales</taxon>
        <taxon>Saccharomycetaceae</taxon>
        <taxon>Lachancea</taxon>
    </lineage>
</organism>